<dbReference type="Pfam" id="PF02511">
    <property type="entry name" value="Thy1"/>
    <property type="match status" value="1"/>
</dbReference>
<gene>
    <name evidence="1" type="ORF">ALOHA_HF4000133G03ctg1g18</name>
</gene>
<dbReference type="HAMAP" id="MF_01408">
    <property type="entry name" value="ThyX"/>
    <property type="match status" value="1"/>
</dbReference>
<dbReference type="PANTHER" id="PTHR34934:SF1">
    <property type="entry name" value="FLAVIN-DEPENDENT THYMIDYLATE SYNTHASE"/>
    <property type="match status" value="1"/>
</dbReference>
<dbReference type="AlphaFoldDB" id="B3T204"/>
<organism evidence="1">
    <name type="scientific">uncultured marine microorganism HF4000_133G03</name>
    <dbReference type="NCBI Taxonomy" id="455521"/>
    <lineage>
        <taxon>unclassified sequences</taxon>
        <taxon>environmental samples</taxon>
    </lineage>
</organism>
<dbReference type="GO" id="GO:0006231">
    <property type="term" value="P:dTMP biosynthetic process"/>
    <property type="evidence" value="ECO:0007669"/>
    <property type="project" value="InterPro"/>
</dbReference>
<dbReference type="SUPFAM" id="SSF69796">
    <property type="entry name" value="Thymidylate synthase-complementing protein Thy1"/>
    <property type="match status" value="1"/>
</dbReference>
<dbReference type="CDD" id="cd20175">
    <property type="entry name" value="ThyX"/>
    <property type="match status" value="1"/>
</dbReference>
<dbReference type="InterPro" id="IPR003669">
    <property type="entry name" value="Thymidylate_synthase_ThyX"/>
</dbReference>
<dbReference type="GO" id="GO:0050660">
    <property type="term" value="F:flavin adenine dinucleotide binding"/>
    <property type="evidence" value="ECO:0007669"/>
    <property type="project" value="InterPro"/>
</dbReference>
<dbReference type="Gene3D" id="3.30.1360.170">
    <property type="match status" value="1"/>
</dbReference>
<accession>B3T204</accession>
<protein>
    <submittedName>
        <fullName evidence="1">Putative Thymidylate synthase complementing protein</fullName>
    </submittedName>
</protein>
<dbReference type="GO" id="GO:0070402">
    <property type="term" value="F:NADPH binding"/>
    <property type="evidence" value="ECO:0007669"/>
    <property type="project" value="TreeGrafter"/>
</dbReference>
<dbReference type="NCBIfam" id="TIGR02170">
    <property type="entry name" value="thyX"/>
    <property type="match status" value="1"/>
</dbReference>
<dbReference type="PROSITE" id="PS51331">
    <property type="entry name" value="THYX"/>
    <property type="match status" value="1"/>
</dbReference>
<proteinExistence type="inferred from homology"/>
<sequence>MVEVVGTAPTSAMFITKFVYRRSWKSNINNIKLYFKNSIYLLKMTLSEQQKKEIAEQQAQKNTTKRVISPELEKILYEAIPVLDHGFVRVVDYMGDDSSIVQAARVSYGKGTKKVSTDSGLIKYLMRHRHSTPFEMCEIKYHVKLPIFIARQWIRHRTANVNEYSARYSILDKEFYMPSKENLAVQSTGNRQGRGELINGKQADNILNILKKDAEQTYADYELMLNERYDGSTINENNKGLARELARMNLTLNTYTQWYWKTDLLNLLNFLSLRGDNHAQYEIRTYADVMIDSLKRWVPITFDAFMDYRVGGMELSGKGKVVIQKMMKGQKCDFQTSNLSKREWNELMESFSFKEKIL</sequence>
<dbReference type="GO" id="GO:0050797">
    <property type="term" value="F:thymidylate synthase (FAD) activity"/>
    <property type="evidence" value="ECO:0007669"/>
    <property type="project" value="InterPro"/>
</dbReference>
<evidence type="ECO:0000313" key="1">
    <source>
        <dbReference type="EMBL" id="ABZ06613.1"/>
    </source>
</evidence>
<dbReference type="InterPro" id="IPR036098">
    <property type="entry name" value="Thymidylate_synthase_ThyX_sf"/>
</dbReference>
<name>B3T204_9ZZZZ</name>
<dbReference type="PANTHER" id="PTHR34934">
    <property type="entry name" value="FLAVIN-DEPENDENT THYMIDYLATE SYNTHASE"/>
    <property type="match status" value="1"/>
</dbReference>
<dbReference type="EMBL" id="EU016580">
    <property type="protein sequence ID" value="ABZ06613.1"/>
    <property type="molecule type" value="Genomic_DNA"/>
</dbReference>
<reference evidence="1" key="1">
    <citation type="journal article" date="2008" name="ISME J.">
        <title>Genomic patterns of recombination, clonal divergence and environment in marine microbial populations.</title>
        <authorList>
            <person name="Konstantinidis K.T."/>
            <person name="Delong E.F."/>
        </authorList>
    </citation>
    <scope>NUCLEOTIDE SEQUENCE</scope>
</reference>
<dbReference type="GO" id="GO:0004799">
    <property type="term" value="F:thymidylate synthase activity"/>
    <property type="evidence" value="ECO:0007669"/>
    <property type="project" value="TreeGrafter"/>
</dbReference>